<keyword evidence="16" id="KW-1185">Reference proteome</keyword>
<dbReference type="PROSITE" id="PS50082">
    <property type="entry name" value="WD_REPEATS_2"/>
    <property type="match status" value="1"/>
</dbReference>
<evidence type="ECO:0000256" key="3">
    <source>
        <dbReference type="ARBA" id="ARBA00010102"/>
    </source>
</evidence>
<dbReference type="InterPro" id="IPR036322">
    <property type="entry name" value="WD40_repeat_dom_sf"/>
</dbReference>
<evidence type="ECO:0000256" key="14">
    <source>
        <dbReference type="PROSITE-ProRule" id="PRU00221"/>
    </source>
</evidence>
<name>A0A1I8B971_MELHA</name>
<dbReference type="AlphaFoldDB" id="A0A1I8B971"/>
<dbReference type="Gene3D" id="1.10.472.10">
    <property type="entry name" value="Cyclin-like"/>
    <property type="match status" value="1"/>
</dbReference>
<evidence type="ECO:0000256" key="6">
    <source>
        <dbReference type="ARBA" id="ARBA00022574"/>
    </source>
</evidence>
<dbReference type="Proteomes" id="UP000095281">
    <property type="component" value="Unplaced"/>
</dbReference>
<dbReference type="GO" id="GO:0051028">
    <property type="term" value="P:mRNA transport"/>
    <property type="evidence" value="ECO:0007669"/>
    <property type="project" value="UniProtKB-KW"/>
</dbReference>
<dbReference type="InterPro" id="IPR006671">
    <property type="entry name" value="Cyclin_N"/>
</dbReference>
<comment type="similarity">
    <text evidence="3">Belongs to the WD repeat SEC13 family.</text>
</comment>
<organism evidence="16 17">
    <name type="scientific">Meloidogyne hapla</name>
    <name type="common">Root-knot nematode worm</name>
    <dbReference type="NCBI Taxonomy" id="6305"/>
    <lineage>
        <taxon>Eukaryota</taxon>
        <taxon>Metazoa</taxon>
        <taxon>Ecdysozoa</taxon>
        <taxon>Nematoda</taxon>
        <taxon>Chromadorea</taxon>
        <taxon>Rhabditida</taxon>
        <taxon>Tylenchina</taxon>
        <taxon>Tylenchomorpha</taxon>
        <taxon>Tylenchoidea</taxon>
        <taxon>Meloidogynidae</taxon>
        <taxon>Meloidogyninae</taxon>
        <taxon>Meloidogyne</taxon>
    </lineage>
</organism>
<evidence type="ECO:0000256" key="11">
    <source>
        <dbReference type="ARBA" id="ARBA00023132"/>
    </source>
</evidence>
<dbReference type="Pfam" id="PF00134">
    <property type="entry name" value="Cyclin_N"/>
    <property type="match status" value="1"/>
</dbReference>
<evidence type="ECO:0000256" key="7">
    <source>
        <dbReference type="ARBA" id="ARBA00022737"/>
    </source>
</evidence>
<dbReference type="GO" id="GO:0032527">
    <property type="term" value="P:protein exit from endoplasmic reticulum"/>
    <property type="evidence" value="ECO:0007669"/>
    <property type="project" value="TreeGrafter"/>
</dbReference>
<sequence length="432" mass="49124">MEGSSTTTKRDVFTFLIDLGIRLKAESLTIGYSSIYCHRVLTQKDFPTGHICPYVSTACMLVAGKVTSDTKINTRDAMNISYSILHPDAQPLDIGELSYSLKEGLIELELVVLRCLRFRLNFEHPHQDVILIIRLLRDWYPNIFRHRNDIERVTAMFLQDLYVYPEIVLDHKPRTLAVAHDAQMNYYGTRLATCSSDHLVKIFEIKANAQSLPMAELTGHDGPYEYNQHEASINSISWAYSEYGLIFACCSTDCSISVVQFMGDVWSPLKINNAHEEGCNAISWAPAKRIKSVLDKNEKIDPKRFVTGGNDRLVKIWREETPGNWKMEAELEGHENWVRDVAWSPSDSLTSTIASCGVDGQVIIWRCSNLDSDEGAKWTSRLLRKYDDPLWHVSWSLCATVLAVSGADNKVSLFQERLPNQWIQISEPDDDK</sequence>
<dbReference type="GO" id="GO:0090114">
    <property type="term" value="P:COPII-coated vesicle budding"/>
    <property type="evidence" value="ECO:0007669"/>
    <property type="project" value="TreeGrafter"/>
</dbReference>
<dbReference type="GO" id="GO:0005198">
    <property type="term" value="F:structural molecule activity"/>
    <property type="evidence" value="ECO:0007669"/>
    <property type="project" value="InterPro"/>
</dbReference>
<keyword evidence="7" id="KW-0677">Repeat</keyword>
<dbReference type="SMART" id="SM00320">
    <property type="entry name" value="WD40"/>
    <property type="match status" value="5"/>
</dbReference>
<dbReference type="Gene3D" id="2.130.10.10">
    <property type="entry name" value="YVTN repeat-like/Quinoprotein amine dehydrogenase"/>
    <property type="match status" value="2"/>
</dbReference>
<dbReference type="GO" id="GO:0005764">
    <property type="term" value="C:lysosome"/>
    <property type="evidence" value="ECO:0007669"/>
    <property type="project" value="UniProtKB-SubCell"/>
</dbReference>
<evidence type="ECO:0000256" key="4">
    <source>
        <dbReference type="ARBA" id="ARBA00019195"/>
    </source>
</evidence>
<proteinExistence type="inferred from homology"/>
<evidence type="ECO:0000256" key="8">
    <source>
        <dbReference type="ARBA" id="ARBA00022816"/>
    </source>
</evidence>
<evidence type="ECO:0000256" key="5">
    <source>
        <dbReference type="ARBA" id="ARBA00022448"/>
    </source>
</evidence>
<dbReference type="GO" id="GO:0006606">
    <property type="term" value="P:protein import into nucleus"/>
    <property type="evidence" value="ECO:0007669"/>
    <property type="project" value="TreeGrafter"/>
</dbReference>
<dbReference type="SUPFAM" id="SSF50978">
    <property type="entry name" value="WD40 repeat-like"/>
    <property type="match status" value="1"/>
</dbReference>
<dbReference type="PROSITE" id="PS50294">
    <property type="entry name" value="WD_REPEATS_REGION"/>
    <property type="match status" value="1"/>
</dbReference>
<dbReference type="InterPro" id="IPR036915">
    <property type="entry name" value="Cyclin-like_sf"/>
</dbReference>
<evidence type="ECO:0000256" key="12">
    <source>
        <dbReference type="ARBA" id="ARBA00023228"/>
    </source>
</evidence>
<evidence type="ECO:0000256" key="9">
    <source>
        <dbReference type="ARBA" id="ARBA00022927"/>
    </source>
</evidence>
<dbReference type="InterPro" id="IPR001680">
    <property type="entry name" value="WD40_rpt"/>
</dbReference>
<dbReference type="PANTHER" id="PTHR11024:SF2">
    <property type="entry name" value="PROTEIN SEC13 HOMOLOG"/>
    <property type="match status" value="1"/>
</dbReference>
<comment type="subcellular location">
    <subcellularLocation>
        <location evidence="1">Lysosome</location>
    </subcellularLocation>
    <subcellularLocation>
        <location evidence="2">Nucleus</location>
        <location evidence="2">Nuclear pore complex</location>
    </subcellularLocation>
</comment>
<accession>A0A1I8B971</accession>
<evidence type="ECO:0000259" key="15">
    <source>
        <dbReference type="Pfam" id="PF00134"/>
    </source>
</evidence>
<keyword evidence="9" id="KW-0653">Protein transport</keyword>
<keyword evidence="13" id="KW-0539">Nucleus</keyword>
<dbReference type="InterPro" id="IPR015943">
    <property type="entry name" value="WD40/YVTN_repeat-like_dom_sf"/>
</dbReference>
<evidence type="ECO:0000256" key="2">
    <source>
        <dbReference type="ARBA" id="ARBA00004567"/>
    </source>
</evidence>
<dbReference type="WBParaSite" id="MhA1_Contig1604.frz3.gene5">
    <property type="protein sequence ID" value="MhA1_Contig1604.frz3.gene5"/>
    <property type="gene ID" value="MhA1_Contig1604.frz3.gene5"/>
</dbReference>
<evidence type="ECO:0000256" key="10">
    <source>
        <dbReference type="ARBA" id="ARBA00023010"/>
    </source>
</evidence>
<dbReference type="GO" id="GO:0030127">
    <property type="term" value="C:COPII vesicle coat"/>
    <property type="evidence" value="ECO:0007669"/>
    <property type="project" value="TreeGrafter"/>
</dbReference>
<keyword evidence="10" id="KW-0811">Translocation</keyword>
<dbReference type="PANTHER" id="PTHR11024">
    <property type="entry name" value="NUCLEAR PORE COMPLEX PROTEIN SEC13 / SEH1 FAMILY MEMBER"/>
    <property type="match status" value="1"/>
</dbReference>
<reference evidence="17" key="1">
    <citation type="submission" date="2016-11" db="UniProtKB">
        <authorList>
            <consortium name="WormBaseParasite"/>
        </authorList>
    </citation>
    <scope>IDENTIFICATION</scope>
</reference>
<keyword evidence="8" id="KW-0509">mRNA transport</keyword>
<dbReference type="GO" id="GO:0032008">
    <property type="term" value="P:positive regulation of TOR signaling"/>
    <property type="evidence" value="ECO:0007669"/>
    <property type="project" value="TreeGrafter"/>
</dbReference>
<evidence type="ECO:0000313" key="16">
    <source>
        <dbReference type="Proteomes" id="UP000095281"/>
    </source>
</evidence>
<keyword evidence="5" id="KW-0813">Transport</keyword>
<protein>
    <recommendedName>
        <fullName evidence="4">Protein SEC13 homolog</fullName>
    </recommendedName>
</protein>
<keyword evidence="6 14" id="KW-0853">WD repeat</keyword>
<keyword evidence="11" id="KW-0906">Nuclear pore complex</keyword>
<feature type="domain" description="Cyclin N-terminal" evidence="15">
    <location>
        <begin position="7"/>
        <end position="121"/>
    </location>
</feature>
<evidence type="ECO:0000256" key="13">
    <source>
        <dbReference type="ARBA" id="ARBA00023242"/>
    </source>
</evidence>
<dbReference type="SUPFAM" id="SSF47954">
    <property type="entry name" value="Cyclin-like"/>
    <property type="match status" value="1"/>
</dbReference>
<keyword evidence="12" id="KW-0458">Lysosome</keyword>
<evidence type="ECO:0000313" key="17">
    <source>
        <dbReference type="WBParaSite" id="MhA1_Contig1604.frz3.gene5"/>
    </source>
</evidence>
<dbReference type="InterPro" id="IPR048055">
    <property type="entry name" value="Cyclin-Q_first_cyclin_box"/>
</dbReference>
<feature type="repeat" description="WD" evidence="14">
    <location>
        <begin position="331"/>
        <end position="365"/>
    </location>
</feature>
<dbReference type="Pfam" id="PF00400">
    <property type="entry name" value="WD40"/>
    <property type="match status" value="3"/>
</dbReference>
<dbReference type="GO" id="GO:0031080">
    <property type="term" value="C:nuclear pore outer ring"/>
    <property type="evidence" value="ECO:0007669"/>
    <property type="project" value="TreeGrafter"/>
</dbReference>
<dbReference type="InterPro" id="IPR037363">
    <property type="entry name" value="Sec13/Seh1_fam"/>
</dbReference>
<dbReference type="CDD" id="cd20534">
    <property type="entry name" value="CYCLIN_CCNM_CCNQ_rpt1"/>
    <property type="match status" value="1"/>
</dbReference>
<evidence type="ECO:0000256" key="1">
    <source>
        <dbReference type="ARBA" id="ARBA00004371"/>
    </source>
</evidence>